<keyword evidence="10" id="KW-0902">Two-component regulatory system</keyword>
<dbReference type="GO" id="GO:0000287">
    <property type="term" value="F:magnesium ion binding"/>
    <property type="evidence" value="ECO:0007669"/>
    <property type="project" value="UniProtKB-ARBA"/>
</dbReference>
<dbReference type="PANTHER" id="PTHR24421">
    <property type="entry name" value="NITRATE/NITRITE SENSOR PROTEIN NARX-RELATED"/>
    <property type="match status" value="1"/>
</dbReference>
<keyword evidence="9" id="KW-0408">Iron</keyword>
<keyword evidence="8" id="KW-0460">Magnesium</keyword>
<keyword evidence="7 12" id="KW-0418">Kinase</keyword>
<dbReference type="AlphaFoldDB" id="A0A3E0GYR9"/>
<dbReference type="Proteomes" id="UP000256269">
    <property type="component" value="Unassembled WGS sequence"/>
</dbReference>
<reference evidence="12 13" key="1">
    <citation type="submission" date="2018-08" db="EMBL/GenBank/DDBJ databases">
        <title>Genomic Encyclopedia of Archaeal and Bacterial Type Strains, Phase II (KMG-II): from individual species to whole genera.</title>
        <authorList>
            <person name="Goeker M."/>
        </authorList>
    </citation>
    <scope>NUCLEOTIDE SEQUENCE [LARGE SCALE GENOMIC DNA]</scope>
    <source>
        <strain evidence="12 13">DSM 45791</strain>
    </source>
</reference>
<dbReference type="Pfam" id="PF13185">
    <property type="entry name" value="GAF_2"/>
    <property type="match status" value="2"/>
</dbReference>
<dbReference type="Gene3D" id="1.20.5.1930">
    <property type="match status" value="1"/>
</dbReference>
<organism evidence="12 13">
    <name type="scientific">Kutzneria buriramensis</name>
    <dbReference type="NCBI Taxonomy" id="1045776"/>
    <lineage>
        <taxon>Bacteria</taxon>
        <taxon>Bacillati</taxon>
        <taxon>Actinomycetota</taxon>
        <taxon>Actinomycetes</taxon>
        <taxon>Pseudonocardiales</taxon>
        <taxon>Pseudonocardiaceae</taxon>
        <taxon>Kutzneria</taxon>
    </lineage>
</organism>
<dbReference type="Gene3D" id="3.30.450.40">
    <property type="match status" value="2"/>
</dbReference>
<keyword evidence="3" id="KW-0963">Cytoplasm</keyword>
<feature type="domain" description="GAF" evidence="11">
    <location>
        <begin position="197"/>
        <end position="343"/>
    </location>
</feature>
<dbReference type="GO" id="GO:0005524">
    <property type="term" value="F:ATP binding"/>
    <property type="evidence" value="ECO:0007669"/>
    <property type="project" value="UniProtKB-ARBA"/>
</dbReference>
<evidence type="ECO:0000259" key="11">
    <source>
        <dbReference type="SMART" id="SM00065"/>
    </source>
</evidence>
<evidence type="ECO:0000313" key="13">
    <source>
        <dbReference type="Proteomes" id="UP000256269"/>
    </source>
</evidence>
<dbReference type="SUPFAM" id="SSF55874">
    <property type="entry name" value="ATPase domain of HSP90 chaperone/DNA topoisomerase II/histidine kinase"/>
    <property type="match status" value="1"/>
</dbReference>
<evidence type="ECO:0000256" key="2">
    <source>
        <dbReference type="ARBA" id="ARBA00001971"/>
    </source>
</evidence>
<evidence type="ECO:0000256" key="6">
    <source>
        <dbReference type="ARBA" id="ARBA00022723"/>
    </source>
</evidence>
<evidence type="ECO:0000256" key="10">
    <source>
        <dbReference type="ARBA" id="ARBA00023012"/>
    </source>
</evidence>
<dbReference type="Pfam" id="PF02518">
    <property type="entry name" value="HATPase_c"/>
    <property type="match status" value="1"/>
</dbReference>
<feature type="domain" description="GAF" evidence="11">
    <location>
        <begin position="29"/>
        <end position="176"/>
    </location>
</feature>
<dbReference type="CDD" id="cd16917">
    <property type="entry name" value="HATPase_UhpB-NarQ-NarX-like"/>
    <property type="match status" value="1"/>
</dbReference>
<name>A0A3E0GYR9_9PSEU</name>
<dbReference type="GO" id="GO:0000155">
    <property type="term" value="F:phosphorelay sensor kinase activity"/>
    <property type="evidence" value="ECO:0007669"/>
    <property type="project" value="InterPro"/>
</dbReference>
<dbReference type="GO" id="GO:0020037">
    <property type="term" value="F:heme binding"/>
    <property type="evidence" value="ECO:0007669"/>
    <property type="project" value="UniProtKB-ARBA"/>
</dbReference>
<evidence type="ECO:0000256" key="8">
    <source>
        <dbReference type="ARBA" id="ARBA00022842"/>
    </source>
</evidence>
<dbReference type="InterPro" id="IPR050482">
    <property type="entry name" value="Sensor_HK_TwoCompSys"/>
</dbReference>
<evidence type="ECO:0000256" key="5">
    <source>
        <dbReference type="ARBA" id="ARBA00022679"/>
    </source>
</evidence>
<keyword evidence="13" id="KW-1185">Reference proteome</keyword>
<dbReference type="InterPro" id="IPR036890">
    <property type="entry name" value="HATPase_C_sf"/>
</dbReference>
<sequence>MRERRPGSARLERLQGLLDAVLSVSSGIELESTLRRIVRAAVDLVDARYGALGVLGANRELAELVDVGVDDATRGRIGALPTGDGLLGVLIHDPKPLRLDDLTQHPAAMGVPANHPPMRTFLGVPVRVRDEVFGNLYLTEKRGPGGFTEEDVSVVEALATAAGVAVENARLFEQSRRRQRWLEASSEVRAELLAGCTATDALQMVARRVRELAEADHALILLVDEEADVLRVHSYAGPGGSALVGRQLTDGGSVLAAITRDGVPRLIPDLAEALGGELGADAAEFGPAVAVALRSAGGATGVLIALRDKGSPSLEPAEVPLLSSFADQAAVAIEFAEKQRTQWLLAVLADRDRIARDLHDHVIQRLFATGLGLQGTLRRAADLDVRARIQKAVEQLDETVREIRTSIFDLHTSGSNGMEGLRRRLLDTVAELTADASPTPSVRISGAVDTLVPPSVAEHADAVVREAVSNALRHARATELTLAVDAGEDLVIRVGDDGIGIPSDVRRSGLANLAERARACRGTLDVVARESGGTLLTWRVPLP</sequence>
<dbReference type="InterPro" id="IPR011712">
    <property type="entry name" value="Sig_transdc_His_kin_sub3_dim/P"/>
</dbReference>
<keyword evidence="4" id="KW-0597">Phosphoprotein</keyword>
<dbReference type="InterPro" id="IPR003018">
    <property type="entry name" value="GAF"/>
</dbReference>
<dbReference type="GO" id="GO:0016020">
    <property type="term" value="C:membrane"/>
    <property type="evidence" value="ECO:0007669"/>
    <property type="project" value="InterPro"/>
</dbReference>
<keyword evidence="5" id="KW-0808">Transferase</keyword>
<comment type="cofactor">
    <cofactor evidence="1">
        <name>Mg(2+)</name>
        <dbReference type="ChEBI" id="CHEBI:18420"/>
    </cofactor>
</comment>
<dbReference type="InterPro" id="IPR029016">
    <property type="entry name" value="GAF-like_dom_sf"/>
</dbReference>
<evidence type="ECO:0000256" key="7">
    <source>
        <dbReference type="ARBA" id="ARBA00022777"/>
    </source>
</evidence>
<dbReference type="FunFam" id="3.30.450.40:FF:000052">
    <property type="entry name" value="Oxygen sensor histidine kinase response regulator DevS/DosS"/>
    <property type="match status" value="1"/>
</dbReference>
<dbReference type="GO" id="GO:0070026">
    <property type="term" value="F:nitric oxide binding"/>
    <property type="evidence" value="ECO:0007669"/>
    <property type="project" value="UniProtKB-ARBA"/>
</dbReference>
<dbReference type="Pfam" id="PF07730">
    <property type="entry name" value="HisKA_3"/>
    <property type="match status" value="1"/>
</dbReference>
<dbReference type="GO" id="GO:0070025">
    <property type="term" value="F:carbon monoxide binding"/>
    <property type="evidence" value="ECO:0007669"/>
    <property type="project" value="UniProtKB-ARBA"/>
</dbReference>
<dbReference type="GO" id="GO:0070483">
    <property type="term" value="P:detection of hypoxia"/>
    <property type="evidence" value="ECO:0007669"/>
    <property type="project" value="UniProtKB-ARBA"/>
</dbReference>
<keyword evidence="6" id="KW-0479">Metal-binding</keyword>
<gene>
    <name evidence="12" type="ORF">BCF44_118120</name>
</gene>
<evidence type="ECO:0000256" key="9">
    <source>
        <dbReference type="ARBA" id="ARBA00023004"/>
    </source>
</evidence>
<dbReference type="GO" id="GO:0046983">
    <property type="term" value="F:protein dimerization activity"/>
    <property type="evidence" value="ECO:0007669"/>
    <property type="project" value="InterPro"/>
</dbReference>
<evidence type="ECO:0000256" key="1">
    <source>
        <dbReference type="ARBA" id="ARBA00001946"/>
    </source>
</evidence>
<proteinExistence type="predicted"/>
<dbReference type="SMART" id="SM00065">
    <property type="entry name" value="GAF"/>
    <property type="match status" value="2"/>
</dbReference>
<evidence type="ECO:0000256" key="4">
    <source>
        <dbReference type="ARBA" id="ARBA00022553"/>
    </source>
</evidence>
<dbReference type="GO" id="GO:0019826">
    <property type="term" value="F:oxygen sensor activity"/>
    <property type="evidence" value="ECO:0007669"/>
    <property type="project" value="UniProtKB-ARBA"/>
</dbReference>
<dbReference type="PANTHER" id="PTHR24421:SF56">
    <property type="entry name" value="OXYGEN SENSOR HISTIDINE KINASE RESPONSE REGULATOR DOST"/>
    <property type="match status" value="1"/>
</dbReference>
<dbReference type="Gene3D" id="3.30.565.10">
    <property type="entry name" value="Histidine kinase-like ATPase, C-terminal domain"/>
    <property type="match status" value="1"/>
</dbReference>
<accession>A0A3E0GYR9</accession>
<dbReference type="EMBL" id="QUNO01000018">
    <property type="protein sequence ID" value="REH35260.1"/>
    <property type="molecule type" value="Genomic_DNA"/>
</dbReference>
<evidence type="ECO:0000313" key="12">
    <source>
        <dbReference type="EMBL" id="REH35260.1"/>
    </source>
</evidence>
<dbReference type="SUPFAM" id="SSF55781">
    <property type="entry name" value="GAF domain-like"/>
    <property type="match status" value="2"/>
</dbReference>
<evidence type="ECO:0000256" key="3">
    <source>
        <dbReference type="ARBA" id="ARBA00022490"/>
    </source>
</evidence>
<protein>
    <submittedName>
        <fullName evidence="12">Histidine kinase/DNA gyrase B/HSP90-like ATPase</fullName>
    </submittedName>
</protein>
<dbReference type="GO" id="GO:0019825">
    <property type="term" value="F:oxygen binding"/>
    <property type="evidence" value="ECO:0007669"/>
    <property type="project" value="UniProtKB-ARBA"/>
</dbReference>
<dbReference type="InterPro" id="IPR003594">
    <property type="entry name" value="HATPase_dom"/>
</dbReference>
<comment type="cofactor">
    <cofactor evidence="2">
        <name>heme</name>
        <dbReference type="ChEBI" id="CHEBI:30413"/>
    </cofactor>
</comment>
<comment type="caution">
    <text evidence="12">The sequence shown here is derived from an EMBL/GenBank/DDBJ whole genome shotgun (WGS) entry which is preliminary data.</text>
</comment>